<proteinExistence type="predicted"/>
<feature type="domain" description="Novel STAND NTPase 2" evidence="1">
    <location>
        <begin position="172"/>
        <end position="336"/>
    </location>
</feature>
<dbReference type="EMBL" id="PDPS01000035">
    <property type="protein sequence ID" value="PID56384.1"/>
    <property type="molecule type" value="Genomic_DNA"/>
</dbReference>
<accession>A0A2G6E2T7</accession>
<protein>
    <recommendedName>
        <fullName evidence="1">Novel STAND NTPase 2 domain-containing protein</fullName>
    </recommendedName>
</protein>
<organism evidence="2 3">
    <name type="scientific">candidate division KSB3 bacterium</name>
    <dbReference type="NCBI Taxonomy" id="2044937"/>
    <lineage>
        <taxon>Bacteria</taxon>
        <taxon>candidate division KSB3</taxon>
    </lineage>
</organism>
<evidence type="ECO:0000313" key="2">
    <source>
        <dbReference type="EMBL" id="PID56384.1"/>
    </source>
</evidence>
<dbReference type="Pfam" id="PF20702">
    <property type="entry name" value="nSTAND2"/>
    <property type="match status" value="1"/>
</dbReference>
<reference evidence="2 3" key="1">
    <citation type="submission" date="2017-10" db="EMBL/GenBank/DDBJ databases">
        <title>Novel microbial diversity and functional potential in the marine mammal oral microbiome.</title>
        <authorList>
            <person name="Dudek N.K."/>
            <person name="Sun C.L."/>
            <person name="Burstein D."/>
            <person name="Kantor R.S."/>
            <person name="Aliaga Goltsman D.S."/>
            <person name="Bik E.M."/>
            <person name="Thomas B.C."/>
            <person name="Banfield J.F."/>
            <person name="Relman D.A."/>
        </authorList>
    </citation>
    <scope>NUCLEOTIDE SEQUENCE [LARGE SCALE GENOMIC DNA]</scope>
    <source>
        <strain evidence="2">DOLZORAL124_49_17</strain>
    </source>
</reference>
<sequence length="466" mass="52752">MEICPFVHGRALRPKEFYNRDGELRRLVGRLATGQSAALIGQPHSGKTSFLNYVQDISARRKISGNTLDHCVFSYIDSQMLGHSFDQTAFWEQALRPLNALFVSSDTASSAPKQSIQKTVSELVQEEKFILQHGGIPKAIESSAIIEAYDTAKHNHFGTFTLEQLFQVIGREGRQFVLLLDEFDALLTHPVLNKTEFYGSLRSLCSRCSGFAMVLASRHSLELLNQETQKINPHGSPYFNVFTELRLGPLPEVYANAVINQAKRRFGSLDRAFIAKTSGLHPFLLQTAASILWELHLQGKKGRDRYELAGDEMYRQTRSHFSDTWNTWSRAEQKVLTFLALAQINGIVGEHYFHWKRLIGNLSDYNAELRILRDTGTIVKTGASSWKLTQESFLWWWVDRLKSLVRERDSSDFDKWLCAQELDGMFTKEESSQLSEAAHKIKDVIGEGAGTLIQSFARGLAEKTLG</sequence>
<evidence type="ECO:0000259" key="1">
    <source>
        <dbReference type="Pfam" id="PF20702"/>
    </source>
</evidence>
<dbReference type="InterPro" id="IPR049051">
    <property type="entry name" value="nSTAND2"/>
</dbReference>
<dbReference type="PANTHER" id="PTHR34301">
    <property type="entry name" value="DNA-BINDING PROTEIN-RELATED"/>
    <property type="match status" value="1"/>
</dbReference>
<gene>
    <name evidence="2" type="ORF">CSB45_11925</name>
</gene>
<dbReference type="Gene3D" id="3.40.50.300">
    <property type="entry name" value="P-loop containing nucleotide triphosphate hydrolases"/>
    <property type="match status" value="1"/>
</dbReference>
<dbReference type="Proteomes" id="UP000229740">
    <property type="component" value="Unassembled WGS sequence"/>
</dbReference>
<evidence type="ECO:0000313" key="3">
    <source>
        <dbReference type="Proteomes" id="UP000229740"/>
    </source>
</evidence>
<name>A0A2G6E2T7_9BACT</name>
<dbReference type="AlphaFoldDB" id="A0A2G6E2T7"/>
<dbReference type="SUPFAM" id="SSF52540">
    <property type="entry name" value="P-loop containing nucleoside triphosphate hydrolases"/>
    <property type="match status" value="1"/>
</dbReference>
<dbReference type="PANTHER" id="PTHR34301:SF8">
    <property type="entry name" value="ATPASE DOMAIN-CONTAINING PROTEIN"/>
    <property type="match status" value="1"/>
</dbReference>
<dbReference type="InterPro" id="IPR027417">
    <property type="entry name" value="P-loop_NTPase"/>
</dbReference>
<comment type="caution">
    <text evidence="2">The sequence shown here is derived from an EMBL/GenBank/DDBJ whole genome shotgun (WGS) entry which is preliminary data.</text>
</comment>